<name>A0ABW1ZLB1_9DEIO</name>
<protein>
    <submittedName>
        <fullName evidence="1">Uncharacterized protein</fullName>
    </submittedName>
</protein>
<dbReference type="EMBL" id="JBHSWB010000001">
    <property type="protein sequence ID" value="MFC6661556.1"/>
    <property type="molecule type" value="Genomic_DNA"/>
</dbReference>
<gene>
    <name evidence="1" type="ORF">ACFP90_15335</name>
</gene>
<sequence length="147" mass="16120">MRRLHLRLTLRAQLALWAALATGLAVALVAGGLYVAVSGFLRQAQAQRLNSAVEVVQGRVEDLLRPRRPGEGGPDDLLPSLLGVATVSQADLERIARAVDGEGLALRVVALQGANCRRWAQRAFRRSSCRPWRRACTAPRTARRCCW</sequence>
<organism evidence="1 2">
    <name type="scientific">Deinococcus multiflagellatus</name>
    <dbReference type="NCBI Taxonomy" id="1656887"/>
    <lineage>
        <taxon>Bacteria</taxon>
        <taxon>Thermotogati</taxon>
        <taxon>Deinococcota</taxon>
        <taxon>Deinococci</taxon>
        <taxon>Deinococcales</taxon>
        <taxon>Deinococcaceae</taxon>
        <taxon>Deinococcus</taxon>
    </lineage>
</organism>
<comment type="caution">
    <text evidence="1">The sequence shown here is derived from an EMBL/GenBank/DDBJ whole genome shotgun (WGS) entry which is preliminary data.</text>
</comment>
<evidence type="ECO:0000313" key="1">
    <source>
        <dbReference type="EMBL" id="MFC6661556.1"/>
    </source>
</evidence>
<proteinExistence type="predicted"/>
<dbReference type="Proteomes" id="UP001596317">
    <property type="component" value="Unassembled WGS sequence"/>
</dbReference>
<evidence type="ECO:0000313" key="2">
    <source>
        <dbReference type="Proteomes" id="UP001596317"/>
    </source>
</evidence>
<accession>A0ABW1ZLB1</accession>
<keyword evidence="2" id="KW-1185">Reference proteome</keyword>
<reference evidence="2" key="1">
    <citation type="journal article" date="2019" name="Int. J. Syst. Evol. Microbiol.">
        <title>The Global Catalogue of Microorganisms (GCM) 10K type strain sequencing project: providing services to taxonomists for standard genome sequencing and annotation.</title>
        <authorList>
            <consortium name="The Broad Institute Genomics Platform"/>
            <consortium name="The Broad Institute Genome Sequencing Center for Infectious Disease"/>
            <person name="Wu L."/>
            <person name="Ma J."/>
        </authorList>
    </citation>
    <scope>NUCLEOTIDE SEQUENCE [LARGE SCALE GENOMIC DNA]</scope>
    <source>
        <strain evidence="2">CCUG 63830</strain>
    </source>
</reference>
<dbReference type="RefSeq" id="WP_380057089.1">
    <property type="nucleotide sequence ID" value="NZ_JBHSWB010000001.1"/>
</dbReference>